<name>A0A4Y2G1S3_ARAVE</name>
<protein>
    <submittedName>
        <fullName evidence="1">Uncharacterized protein</fullName>
    </submittedName>
</protein>
<dbReference type="EMBL" id="BGPR01001170">
    <property type="protein sequence ID" value="GBM47227.1"/>
    <property type="molecule type" value="Genomic_DNA"/>
</dbReference>
<evidence type="ECO:0000313" key="1">
    <source>
        <dbReference type="EMBL" id="GBM47227.1"/>
    </source>
</evidence>
<dbReference type="Proteomes" id="UP000499080">
    <property type="component" value="Unassembled WGS sequence"/>
</dbReference>
<proteinExistence type="predicted"/>
<evidence type="ECO:0000313" key="2">
    <source>
        <dbReference type="Proteomes" id="UP000499080"/>
    </source>
</evidence>
<keyword evidence="2" id="KW-1185">Reference proteome</keyword>
<sequence length="142" mass="16059">MPCRRILCFASTLASRSQIGIGGLVLDFKAAIHLYSIPFHLPQNLFFNHPFKSKNQAHHSLEAPKCATTSGGRKSENCSSYRRFSIPSIQPPTRRISSFLPSSRGLNMADSLILPLPSLEATNWNRPMRCWILSSLEFHRFE</sequence>
<gene>
    <name evidence="1" type="ORF">AVEN_194275_1</name>
</gene>
<dbReference type="AlphaFoldDB" id="A0A4Y2G1S3"/>
<organism evidence="1 2">
    <name type="scientific">Araneus ventricosus</name>
    <name type="common">Orbweaver spider</name>
    <name type="synonym">Epeira ventricosa</name>
    <dbReference type="NCBI Taxonomy" id="182803"/>
    <lineage>
        <taxon>Eukaryota</taxon>
        <taxon>Metazoa</taxon>
        <taxon>Ecdysozoa</taxon>
        <taxon>Arthropoda</taxon>
        <taxon>Chelicerata</taxon>
        <taxon>Arachnida</taxon>
        <taxon>Araneae</taxon>
        <taxon>Araneomorphae</taxon>
        <taxon>Entelegynae</taxon>
        <taxon>Araneoidea</taxon>
        <taxon>Araneidae</taxon>
        <taxon>Araneus</taxon>
    </lineage>
</organism>
<accession>A0A4Y2G1S3</accession>
<reference evidence="1 2" key="1">
    <citation type="journal article" date="2019" name="Sci. Rep.">
        <title>Orb-weaving spider Araneus ventricosus genome elucidates the spidroin gene catalogue.</title>
        <authorList>
            <person name="Kono N."/>
            <person name="Nakamura H."/>
            <person name="Ohtoshi R."/>
            <person name="Moran D.A.P."/>
            <person name="Shinohara A."/>
            <person name="Yoshida Y."/>
            <person name="Fujiwara M."/>
            <person name="Mori M."/>
            <person name="Tomita M."/>
            <person name="Arakawa K."/>
        </authorList>
    </citation>
    <scope>NUCLEOTIDE SEQUENCE [LARGE SCALE GENOMIC DNA]</scope>
</reference>
<comment type="caution">
    <text evidence="1">The sequence shown here is derived from an EMBL/GenBank/DDBJ whole genome shotgun (WGS) entry which is preliminary data.</text>
</comment>